<proteinExistence type="inferred from homology"/>
<evidence type="ECO:0000256" key="4">
    <source>
        <dbReference type="PIRSR" id="PIRSR000097-1"/>
    </source>
</evidence>
<feature type="domain" description="NADP-dependent oxidoreductase" evidence="7">
    <location>
        <begin position="18"/>
        <end position="274"/>
    </location>
</feature>
<dbReference type="EMBL" id="GG678669">
    <property type="protein sequence ID" value="EER08895.1"/>
    <property type="molecule type" value="Genomic_DNA"/>
</dbReference>
<protein>
    <submittedName>
        <fullName evidence="8">2,5-diketo-D-gluconic acid reductase A, putative</fullName>
    </submittedName>
</protein>
<dbReference type="InterPro" id="IPR023210">
    <property type="entry name" value="NADP_OxRdtase_dom"/>
</dbReference>
<feature type="site" description="Lowers pKa of active site Tyr" evidence="6">
    <location>
        <position position="87"/>
    </location>
</feature>
<dbReference type="PRINTS" id="PR00069">
    <property type="entry name" value="ALDKETRDTASE"/>
</dbReference>
<keyword evidence="2" id="KW-0521">NADP</keyword>
<evidence type="ECO:0000256" key="2">
    <source>
        <dbReference type="ARBA" id="ARBA00022857"/>
    </source>
</evidence>
<dbReference type="Pfam" id="PF00248">
    <property type="entry name" value="Aldo_ket_red"/>
    <property type="match status" value="1"/>
</dbReference>
<dbReference type="InterPro" id="IPR020471">
    <property type="entry name" value="AKR"/>
</dbReference>
<evidence type="ECO:0000256" key="1">
    <source>
        <dbReference type="ARBA" id="ARBA00007905"/>
    </source>
</evidence>
<feature type="active site" description="Proton donor" evidence="4">
    <location>
        <position position="62"/>
    </location>
</feature>
<dbReference type="Proteomes" id="UP000007800">
    <property type="component" value="Unassembled WGS sequence"/>
</dbReference>
<keyword evidence="3" id="KW-0560">Oxidoreductase</keyword>
<dbReference type="PANTHER" id="PTHR43827">
    <property type="entry name" value="2,5-DIKETO-D-GLUCONIC ACID REDUCTASE"/>
    <property type="match status" value="1"/>
</dbReference>
<dbReference type="PANTHER" id="PTHR43827:SF3">
    <property type="entry name" value="NADP-DEPENDENT OXIDOREDUCTASE DOMAIN-CONTAINING PROTEIN"/>
    <property type="match status" value="1"/>
</dbReference>
<dbReference type="SUPFAM" id="SSF51430">
    <property type="entry name" value="NAD(P)-linked oxidoreductase"/>
    <property type="match status" value="1"/>
</dbReference>
<dbReference type="PIRSF" id="PIRSF000097">
    <property type="entry name" value="AKR"/>
    <property type="match status" value="1"/>
</dbReference>
<dbReference type="OrthoDB" id="2310150at2759"/>
<feature type="binding site" evidence="5">
    <location>
        <position position="122"/>
    </location>
    <ligand>
        <name>substrate</name>
    </ligand>
</feature>
<dbReference type="OMA" id="TAWYYGT"/>
<dbReference type="InParanoid" id="C5L308"/>
<dbReference type="Gene3D" id="3.20.20.100">
    <property type="entry name" value="NADP-dependent oxidoreductase domain"/>
    <property type="match status" value="1"/>
</dbReference>
<dbReference type="PROSITE" id="PS00798">
    <property type="entry name" value="ALDOKETO_REDUCTASE_1"/>
    <property type="match status" value="1"/>
</dbReference>
<evidence type="ECO:0000259" key="7">
    <source>
        <dbReference type="Pfam" id="PF00248"/>
    </source>
</evidence>
<name>C5L308_PERM5</name>
<comment type="similarity">
    <text evidence="1">Belongs to the aldo/keto reductase family.</text>
</comment>
<accession>C5L308</accession>
<evidence type="ECO:0000256" key="6">
    <source>
        <dbReference type="PIRSR" id="PIRSR000097-3"/>
    </source>
</evidence>
<dbReference type="RefSeq" id="XP_002777079.1">
    <property type="nucleotide sequence ID" value="XM_002777033.1"/>
</dbReference>
<gene>
    <name evidence="8" type="ORF">Pmar_PMAR003143</name>
</gene>
<dbReference type="CDD" id="cd19071">
    <property type="entry name" value="AKR_AKR1-5-like"/>
    <property type="match status" value="1"/>
</dbReference>
<organism evidence="9">
    <name type="scientific">Perkinsus marinus (strain ATCC 50983 / TXsc)</name>
    <dbReference type="NCBI Taxonomy" id="423536"/>
    <lineage>
        <taxon>Eukaryota</taxon>
        <taxon>Sar</taxon>
        <taxon>Alveolata</taxon>
        <taxon>Perkinsozoa</taxon>
        <taxon>Perkinsea</taxon>
        <taxon>Perkinsida</taxon>
        <taxon>Perkinsidae</taxon>
        <taxon>Perkinsus</taxon>
    </lineage>
</organism>
<dbReference type="AlphaFoldDB" id="C5L308"/>
<dbReference type="InterPro" id="IPR018170">
    <property type="entry name" value="Aldo/ket_reductase_CS"/>
</dbReference>
<dbReference type="FunFam" id="3.20.20.100:FF:000002">
    <property type="entry name" value="2,5-diketo-D-gluconic acid reductase A"/>
    <property type="match status" value="1"/>
</dbReference>
<sequence length="310" mass="34880">MRIPTKVLSSGNSIPMVGLGTFRIGIAPKSAFEGVPLGRDGKAVIKDAIEEGYRLFDCAQFYLNEAVVGDAIAESGIPRQEFFITSKVWPDKIFKGRQAVIDQCKQSLKDLRTSYVDLYLIHFPVPGKHVEAYHALEGLYKEGLCHSIGLSNYTIEDYEELIQAGISIPPSCNEIEVNPLLFRKKTIEYFQSKDITILSWRGLGNGRPEMLEHPVLTKIAADKKVTTAQVIGRWLVQHSIVHIPKSENPERMRVNKDIFSFELSSTQMAEIDAIGSTKEAVEAFRQHYKYWTCADALYLEVHIVYVACLP</sequence>
<dbReference type="InterPro" id="IPR036812">
    <property type="entry name" value="NAD(P)_OxRdtase_dom_sf"/>
</dbReference>
<evidence type="ECO:0000256" key="3">
    <source>
        <dbReference type="ARBA" id="ARBA00023002"/>
    </source>
</evidence>
<evidence type="ECO:0000313" key="8">
    <source>
        <dbReference type="EMBL" id="EER08895.1"/>
    </source>
</evidence>
<keyword evidence="9" id="KW-1185">Reference proteome</keyword>
<dbReference type="GeneID" id="9064727"/>
<evidence type="ECO:0000256" key="5">
    <source>
        <dbReference type="PIRSR" id="PIRSR000097-2"/>
    </source>
</evidence>
<dbReference type="GO" id="GO:0016616">
    <property type="term" value="F:oxidoreductase activity, acting on the CH-OH group of donors, NAD or NADP as acceptor"/>
    <property type="evidence" value="ECO:0007669"/>
    <property type="project" value="UniProtKB-ARBA"/>
</dbReference>
<evidence type="ECO:0000313" key="9">
    <source>
        <dbReference type="Proteomes" id="UP000007800"/>
    </source>
</evidence>
<reference evidence="8 9" key="1">
    <citation type="submission" date="2008-07" db="EMBL/GenBank/DDBJ databases">
        <authorList>
            <person name="El-Sayed N."/>
            <person name="Caler E."/>
            <person name="Inman J."/>
            <person name="Amedeo P."/>
            <person name="Hass B."/>
            <person name="Wortman J."/>
        </authorList>
    </citation>
    <scope>NUCLEOTIDE SEQUENCE [LARGE SCALE GENOMIC DNA]</scope>
    <source>
        <strain evidence="9">ATCC 50983 / TXsc</strain>
    </source>
</reference>